<evidence type="ECO:0000256" key="3">
    <source>
        <dbReference type="ARBA" id="ARBA00022741"/>
    </source>
</evidence>
<dbReference type="FunFam" id="1.10.510.10:FF:000636">
    <property type="entry name" value="Non-specific serine/threonine protein kinase"/>
    <property type="match status" value="1"/>
</dbReference>
<feature type="compositionally biased region" description="Polar residues" evidence="7">
    <location>
        <begin position="487"/>
        <end position="505"/>
    </location>
</feature>
<feature type="domain" description="KA1" evidence="9">
    <location>
        <begin position="1246"/>
        <end position="1296"/>
    </location>
</feature>
<dbReference type="PROSITE" id="PS50011">
    <property type="entry name" value="PROTEIN_KINASE_DOM"/>
    <property type="match status" value="1"/>
</dbReference>
<dbReference type="PROSITE" id="PS00108">
    <property type="entry name" value="PROTEIN_KINASE_ST"/>
    <property type="match status" value="1"/>
</dbReference>
<dbReference type="SMART" id="SM00220">
    <property type="entry name" value="S_TKc"/>
    <property type="match status" value="1"/>
</dbReference>
<feature type="compositionally biased region" description="Low complexity" evidence="7">
    <location>
        <begin position="459"/>
        <end position="471"/>
    </location>
</feature>
<feature type="compositionally biased region" description="Basic and acidic residues" evidence="7">
    <location>
        <begin position="506"/>
        <end position="516"/>
    </location>
</feature>
<keyword evidence="2" id="KW-0808">Transferase</keyword>
<protein>
    <recommendedName>
        <fullName evidence="12">Non-specific serine/threonine protein kinase</fullName>
    </recommendedName>
</protein>
<reference evidence="10" key="1">
    <citation type="submission" date="2023-02" db="EMBL/GenBank/DDBJ databases">
        <title>Mating type loci evolution in Malassezia.</title>
        <authorList>
            <person name="Coelho M.A."/>
        </authorList>
    </citation>
    <scope>NUCLEOTIDE SEQUENCE</scope>
    <source>
        <strain evidence="10">CBS 14136</strain>
    </source>
</reference>
<dbReference type="PANTHER" id="PTHR24346">
    <property type="entry name" value="MAP/MICROTUBULE AFFINITY-REGULATING KINASE"/>
    <property type="match status" value="1"/>
</dbReference>
<keyword evidence="1" id="KW-0723">Serine/threonine-protein kinase</keyword>
<feature type="compositionally biased region" description="Basic and acidic residues" evidence="7">
    <location>
        <begin position="885"/>
        <end position="895"/>
    </location>
</feature>
<feature type="region of interest" description="Disordered" evidence="7">
    <location>
        <begin position="1169"/>
        <end position="1199"/>
    </location>
</feature>
<feature type="region of interest" description="Disordered" evidence="7">
    <location>
        <begin position="567"/>
        <end position="594"/>
    </location>
</feature>
<dbReference type="GO" id="GO:0005737">
    <property type="term" value="C:cytoplasm"/>
    <property type="evidence" value="ECO:0007669"/>
    <property type="project" value="TreeGrafter"/>
</dbReference>
<evidence type="ECO:0000313" key="10">
    <source>
        <dbReference type="EMBL" id="WFD41970.1"/>
    </source>
</evidence>
<feature type="compositionally biased region" description="Polar residues" evidence="7">
    <location>
        <begin position="659"/>
        <end position="685"/>
    </location>
</feature>
<keyword evidence="3 6" id="KW-0547">Nucleotide-binding</keyword>
<feature type="compositionally biased region" description="Basic and acidic residues" evidence="7">
    <location>
        <begin position="1066"/>
        <end position="1082"/>
    </location>
</feature>
<evidence type="ECO:0000256" key="4">
    <source>
        <dbReference type="ARBA" id="ARBA00022777"/>
    </source>
</evidence>
<feature type="compositionally biased region" description="Polar residues" evidence="7">
    <location>
        <begin position="910"/>
        <end position="931"/>
    </location>
</feature>
<keyword evidence="11" id="KW-1185">Reference proteome</keyword>
<feature type="region of interest" description="Disordered" evidence="7">
    <location>
        <begin position="431"/>
        <end position="543"/>
    </location>
</feature>
<dbReference type="GO" id="GO:0005524">
    <property type="term" value="F:ATP binding"/>
    <property type="evidence" value="ECO:0007669"/>
    <property type="project" value="UniProtKB-UniRule"/>
</dbReference>
<evidence type="ECO:0000259" key="8">
    <source>
        <dbReference type="PROSITE" id="PS50011"/>
    </source>
</evidence>
<evidence type="ECO:0000259" key="9">
    <source>
        <dbReference type="PROSITE" id="PS50032"/>
    </source>
</evidence>
<feature type="compositionally biased region" description="Basic and acidic residues" evidence="7">
    <location>
        <begin position="686"/>
        <end position="695"/>
    </location>
</feature>
<organism evidence="10 11">
    <name type="scientific">Malassezia psittaci</name>
    <dbReference type="NCBI Taxonomy" id="1821823"/>
    <lineage>
        <taxon>Eukaryota</taxon>
        <taxon>Fungi</taxon>
        <taxon>Dikarya</taxon>
        <taxon>Basidiomycota</taxon>
        <taxon>Ustilaginomycotina</taxon>
        <taxon>Malasseziomycetes</taxon>
        <taxon>Malasseziales</taxon>
        <taxon>Malasseziaceae</taxon>
        <taxon>Malassezia</taxon>
    </lineage>
</organism>
<evidence type="ECO:0008006" key="12">
    <source>
        <dbReference type="Google" id="ProtNLM"/>
    </source>
</evidence>
<evidence type="ECO:0000256" key="6">
    <source>
        <dbReference type="PROSITE-ProRule" id="PRU10141"/>
    </source>
</evidence>
<feature type="compositionally biased region" description="Polar residues" evidence="7">
    <location>
        <begin position="1053"/>
        <end position="1063"/>
    </location>
</feature>
<gene>
    <name evidence="10" type="ORF">MPSI1_000608</name>
</gene>
<dbReference type="GO" id="GO:0004674">
    <property type="term" value="F:protein serine/threonine kinase activity"/>
    <property type="evidence" value="ECO:0007669"/>
    <property type="project" value="UniProtKB-KW"/>
</dbReference>
<feature type="compositionally biased region" description="Polar residues" evidence="7">
    <location>
        <begin position="622"/>
        <end position="651"/>
    </location>
</feature>
<dbReference type="PROSITE" id="PS00107">
    <property type="entry name" value="PROTEIN_KINASE_ATP"/>
    <property type="match status" value="1"/>
</dbReference>
<feature type="compositionally biased region" description="Basic and acidic residues" evidence="7">
    <location>
        <begin position="523"/>
        <end position="534"/>
    </location>
</feature>
<keyword evidence="5 6" id="KW-0067">ATP-binding</keyword>
<feature type="region of interest" description="Disordered" evidence="7">
    <location>
        <begin position="910"/>
        <end position="1082"/>
    </location>
</feature>
<feature type="region of interest" description="Disordered" evidence="7">
    <location>
        <begin position="739"/>
        <end position="895"/>
    </location>
</feature>
<evidence type="ECO:0000256" key="1">
    <source>
        <dbReference type="ARBA" id="ARBA00022527"/>
    </source>
</evidence>
<feature type="compositionally biased region" description="Polar residues" evidence="7">
    <location>
        <begin position="567"/>
        <end position="582"/>
    </location>
</feature>
<dbReference type="Proteomes" id="UP001214628">
    <property type="component" value="Chromosome 1"/>
</dbReference>
<dbReference type="Pfam" id="PF02149">
    <property type="entry name" value="KA1"/>
    <property type="match status" value="1"/>
</dbReference>
<feature type="compositionally biased region" description="Polar residues" evidence="7">
    <location>
        <begin position="759"/>
        <end position="770"/>
    </location>
</feature>
<evidence type="ECO:0000313" key="11">
    <source>
        <dbReference type="Proteomes" id="UP001214628"/>
    </source>
</evidence>
<dbReference type="FunFam" id="3.30.200.20:FF:000003">
    <property type="entry name" value="Non-specific serine/threonine protein kinase"/>
    <property type="match status" value="1"/>
</dbReference>
<dbReference type="PANTHER" id="PTHR24346:SF110">
    <property type="entry name" value="NON-SPECIFIC SERINE_THREONINE PROTEIN KINASE"/>
    <property type="match status" value="1"/>
</dbReference>
<dbReference type="InterPro" id="IPR017441">
    <property type="entry name" value="Protein_kinase_ATP_BS"/>
</dbReference>
<evidence type="ECO:0000256" key="2">
    <source>
        <dbReference type="ARBA" id="ARBA00022679"/>
    </source>
</evidence>
<feature type="region of interest" description="Disordered" evidence="7">
    <location>
        <begin position="608"/>
        <end position="719"/>
    </location>
</feature>
<feature type="domain" description="Protein kinase" evidence="8">
    <location>
        <begin position="58"/>
        <end position="325"/>
    </location>
</feature>
<evidence type="ECO:0000256" key="5">
    <source>
        <dbReference type="ARBA" id="ARBA00022840"/>
    </source>
</evidence>
<dbReference type="InterPro" id="IPR000719">
    <property type="entry name" value="Prot_kinase_dom"/>
</dbReference>
<keyword evidence="4" id="KW-0418">Kinase</keyword>
<dbReference type="Gene3D" id="1.10.510.10">
    <property type="entry name" value="Transferase(Phosphotransferase) domain 1"/>
    <property type="match status" value="1"/>
</dbReference>
<dbReference type="Gene3D" id="3.30.310.80">
    <property type="entry name" value="Kinase associated domain 1, KA1"/>
    <property type="match status" value="1"/>
</dbReference>
<feature type="compositionally biased region" description="Polar residues" evidence="7">
    <location>
        <begin position="783"/>
        <end position="817"/>
    </location>
</feature>
<evidence type="ECO:0000256" key="7">
    <source>
        <dbReference type="SAM" id="MobiDB-lite"/>
    </source>
</evidence>
<proteinExistence type="predicted"/>
<dbReference type="EMBL" id="CP118375">
    <property type="protein sequence ID" value="WFD41970.1"/>
    <property type="molecule type" value="Genomic_DNA"/>
</dbReference>
<feature type="region of interest" description="Disordered" evidence="7">
    <location>
        <begin position="368"/>
        <end position="395"/>
    </location>
</feature>
<feature type="compositionally biased region" description="Polar residues" evidence="7">
    <location>
        <begin position="974"/>
        <end position="985"/>
    </location>
</feature>
<dbReference type="InterPro" id="IPR001772">
    <property type="entry name" value="KA1_dom"/>
</dbReference>
<dbReference type="GO" id="GO:0035556">
    <property type="term" value="P:intracellular signal transduction"/>
    <property type="evidence" value="ECO:0007669"/>
    <property type="project" value="TreeGrafter"/>
</dbReference>
<dbReference type="InterPro" id="IPR008271">
    <property type="entry name" value="Ser/Thr_kinase_AS"/>
</dbReference>
<sequence>MSTAEAIVAPADTAGGTLDTALDAMRTGAPGHLPITSPTALNYFAAHPRRPQVYFGDYLLLQTLGEGEFGKVKLGVHRTYGEETAIKLIKREKVAAVEDAEAAKISKVEREIQILNELRHPNIVHLYEVIESERYIGIVLEYGAGGELFDYILAHKCLQERDACRLFSQLISGVSYLHRKKIIHRDLKLENLLLDRDRNVIITDFGFANNFAARGNDLMATSCGSPCYAAPELVVQDGMYVGAAVDVWSCGVILYAMLAGYLPFDDDPANPDGDNINLLYKYIMATPLTFPDYIGSEPRSLLLRMLVPDPQNRATLEEVMQHPWLAPYSSLFRFSVKDLERAAMEQQAKKRQAYREQMLKQEKLLEQQLAQPSIPRSQTESISVGSTTPTVDSVLPSSVSLGVMSNSTKASSDDAPSEPSSVLSLANLTQSTAAPVSRPVPSISNRSPLLGTPPHSNESVAVSSASPTPSSKRVPVPDSPAMVQKSPAHSTGDTSLSSPAGSNLDSYKRKAAHESIEQPTKMHAVDEPRAESRPSRSASGTKARVLSNGFGAAELNLSALGSAAKRTVSNISRRSPSNVETASRSSSSSSRRNGRFWPLAQARVEALDKSEDRVQGSRVNHPFSSNANASDVTSEPSGVSAHAQNTDSSLSKPVKERSNSVSTRSILMQSVSANTSVDNSSVPQSKDTEQERGLSQDHSNPSRKSAGMPHAEPALDYTNRHGLAPPLVFNNGVPMIFNTSQPSTAERVTRDSTVSSSSFGQTPVSLTSYLPTRLAEPARPRKSSTASSKTETQEASSVSCAQPIQVSRPPTSSAEHTASSRKPVPAAKSATVETNRAQPDATEPVFDIVSKLTDQSKQEPTSQLQTDDKKTTVDLGAGKSTAGDTDAKNTEQEISEKTVPALFTDAEQNSLTHSDSAGPNSKRASLNIDTSARNKPERPRPLSMQATLPSATIPAAPGRYSLDTNLDRPMPSAQLGTGRNSTSGARPSLEGRASQLGRSAPWWRRLSGSHSAQPNVPSAPPTNPALTSVREESQKKRPTNLRKPAPGIRPESSGATQAPTVSFAQGDRRFSAQLDARPEQDTRRVSVAGDARTVQRPMRMDWDDRRLGVHVGAVDQAALTTRAPEEVMRNLFEALFSMGIEMRRSSDSEFRIECVRVKRPGLLRQLFGRKRDQTDPNTRWSSRLGRQRPTSAAGVPRASFQHDDVDRAMSRMSIGGIPSSSTGLSRLSIDEPFLAPTTPPLYGEGNKDGGHEVRFYVELTRIATLNGLYSVDIRRVKGNVWSYKFLYHALLERVELGGTLPVRR</sequence>
<dbReference type="PROSITE" id="PS50032">
    <property type="entry name" value="KA1"/>
    <property type="match status" value="1"/>
</dbReference>
<dbReference type="Pfam" id="PF00069">
    <property type="entry name" value="Pkinase"/>
    <property type="match status" value="1"/>
</dbReference>
<dbReference type="SUPFAM" id="SSF56112">
    <property type="entry name" value="Protein kinase-like (PK-like)"/>
    <property type="match status" value="1"/>
</dbReference>
<feature type="compositionally biased region" description="Polar residues" evidence="7">
    <location>
        <begin position="370"/>
        <end position="395"/>
    </location>
</feature>
<name>A0AAF0JD23_9BASI</name>
<feature type="compositionally biased region" description="Polar residues" evidence="7">
    <location>
        <begin position="852"/>
        <end position="865"/>
    </location>
</feature>
<dbReference type="InterPro" id="IPR011009">
    <property type="entry name" value="Kinase-like_dom_sf"/>
</dbReference>
<feature type="binding site" evidence="6">
    <location>
        <position position="87"/>
    </location>
    <ligand>
        <name>ATP</name>
        <dbReference type="ChEBI" id="CHEBI:30616"/>
    </ligand>
</feature>
<accession>A0AAF0JD23</accession>